<name>A0A1L0DFB9_9ASCO</name>
<keyword evidence="1" id="KW-1133">Transmembrane helix</keyword>
<organism evidence="2 3">
    <name type="scientific">Sungouiella intermedia</name>
    <dbReference type="NCBI Taxonomy" id="45354"/>
    <lineage>
        <taxon>Eukaryota</taxon>
        <taxon>Fungi</taxon>
        <taxon>Dikarya</taxon>
        <taxon>Ascomycota</taxon>
        <taxon>Saccharomycotina</taxon>
        <taxon>Pichiomycetes</taxon>
        <taxon>Metschnikowiaceae</taxon>
        <taxon>Sungouiella</taxon>
    </lineage>
</organism>
<feature type="transmembrane region" description="Helical" evidence="1">
    <location>
        <begin position="142"/>
        <end position="161"/>
    </location>
</feature>
<keyword evidence="3" id="KW-1185">Reference proteome</keyword>
<keyword evidence="1" id="KW-0812">Transmembrane</keyword>
<evidence type="ECO:0000313" key="3">
    <source>
        <dbReference type="Proteomes" id="UP000182334"/>
    </source>
</evidence>
<accession>A0A1L0DFB9</accession>
<reference evidence="2 3" key="1">
    <citation type="submission" date="2016-10" db="EMBL/GenBank/DDBJ databases">
        <authorList>
            <person name="de Groot N.N."/>
        </authorList>
    </citation>
    <scope>NUCLEOTIDE SEQUENCE [LARGE SCALE GENOMIC DNA]</scope>
    <source>
        <strain evidence="2 3">CBS 141442</strain>
    </source>
</reference>
<dbReference type="EMBL" id="LT635759">
    <property type="protein sequence ID" value="SGZ54584.1"/>
    <property type="molecule type" value="Genomic_DNA"/>
</dbReference>
<keyword evidence="1" id="KW-0472">Membrane</keyword>
<sequence>MSVSQELYIESLPKYSENSFGNCTGDFKLTVKFMVANPITHDVSCSEAEFRFDGEMTIDEASEFSLRNFSGTLEVPQFYGRTVFYKEPIFKGFLSYFQDPKMLGTLNQKLKEVFENGGVMWIGNDPRCFELEMYSEFRKNRLLIMGLAVFLIFLTVGPELLELFRTILLLKYGDIVVIRSQRV</sequence>
<gene>
    <name evidence="2" type="ORF">SAMEA4029010_CIC11G00000002203</name>
</gene>
<evidence type="ECO:0000313" key="2">
    <source>
        <dbReference type="EMBL" id="SGZ54584.1"/>
    </source>
</evidence>
<evidence type="ECO:0000256" key="1">
    <source>
        <dbReference type="SAM" id="Phobius"/>
    </source>
</evidence>
<proteinExistence type="predicted"/>
<dbReference type="AlphaFoldDB" id="A0A1L0DFB9"/>
<protein>
    <submittedName>
        <fullName evidence="2">CIC11C00000002203</fullName>
    </submittedName>
</protein>
<dbReference type="Proteomes" id="UP000182334">
    <property type="component" value="Chromosome IV"/>
</dbReference>